<name>A0ABN5B1L2_9SPHN</name>
<gene>
    <name evidence="6" type="ORF">B5J99_04585</name>
</gene>
<evidence type="ECO:0000256" key="3">
    <source>
        <dbReference type="ARBA" id="ARBA00023002"/>
    </source>
</evidence>
<keyword evidence="5" id="KW-0223">Dioxygenase</keyword>
<keyword evidence="7" id="KW-1185">Reference proteome</keyword>
<protein>
    <recommendedName>
        <fullName evidence="5">Dioxygenase</fullName>
        <ecNumber evidence="5">1.13.11.-</ecNumber>
    </recommendedName>
</protein>
<evidence type="ECO:0000313" key="7">
    <source>
        <dbReference type="Proteomes" id="UP000258016"/>
    </source>
</evidence>
<dbReference type="Pfam" id="PF03055">
    <property type="entry name" value="RPE65"/>
    <property type="match status" value="1"/>
</dbReference>
<evidence type="ECO:0000313" key="6">
    <source>
        <dbReference type="EMBL" id="ASR50838.1"/>
    </source>
</evidence>
<accession>A0ABN5B1L2</accession>
<dbReference type="InterPro" id="IPR004294">
    <property type="entry name" value="Carotenoid_Oase"/>
</dbReference>
<keyword evidence="2 5" id="KW-0479">Metal-binding</keyword>
<evidence type="ECO:0000256" key="1">
    <source>
        <dbReference type="ARBA" id="ARBA00006787"/>
    </source>
</evidence>
<keyword evidence="3 5" id="KW-0560">Oxidoreductase</keyword>
<evidence type="ECO:0000256" key="2">
    <source>
        <dbReference type="ARBA" id="ARBA00022723"/>
    </source>
</evidence>
<dbReference type="EMBL" id="CP020083">
    <property type="protein sequence ID" value="ASR50838.1"/>
    <property type="molecule type" value="Genomic_DNA"/>
</dbReference>
<dbReference type="PANTHER" id="PTHR10543">
    <property type="entry name" value="BETA-CAROTENE DIOXYGENASE"/>
    <property type="match status" value="1"/>
</dbReference>
<dbReference type="EC" id="1.13.11.-" evidence="5"/>
<reference evidence="6 7" key="1">
    <citation type="submission" date="2017-03" db="EMBL/GenBank/DDBJ databases">
        <title>Complete genome sequence of Blastomonas fulva degrading microcsystin LR.</title>
        <authorList>
            <person name="Lee H.-g."/>
            <person name="Jin L."/>
            <person name="oh H.-M."/>
        </authorList>
    </citation>
    <scope>NUCLEOTIDE SEQUENCE [LARGE SCALE GENOMIC DNA]</scope>
    <source>
        <strain evidence="6 7">T2</strain>
    </source>
</reference>
<evidence type="ECO:0000256" key="4">
    <source>
        <dbReference type="ARBA" id="ARBA00023004"/>
    </source>
</evidence>
<organism evidence="6 7">
    <name type="scientific">Blastomonas fulva</name>
    <dbReference type="NCBI Taxonomy" id="1550728"/>
    <lineage>
        <taxon>Bacteria</taxon>
        <taxon>Pseudomonadati</taxon>
        <taxon>Pseudomonadota</taxon>
        <taxon>Alphaproteobacteria</taxon>
        <taxon>Sphingomonadales</taxon>
        <taxon>Sphingomonadaceae</taxon>
        <taxon>Blastomonas</taxon>
    </lineage>
</organism>
<comment type="cofactor">
    <cofactor evidence="5">
        <name>Fe(2+)</name>
        <dbReference type="ChEBI" id="CHEBI:29033"/>
    </cofactor>
    <text evidence="5">Binds 1 Fe(2+) ion per subunit.</text>
</comment>
<keyword evidence="4 5" id="KW-0408">Iron</keyword>
<evidence type="ECO:0000256" key="5">
    <source>
        <dbReference type="RuleBase" id="RU364048"/>
    </source>
</evidence>
<dbReference type="Proteomes" id="UP000258016">
    <property type="component" value="Chromosome"/>
</dbReference>
<sequence length="504" mass="55880">MAGPVLRPHQHGIATAQDMAKPFPPHPYLHGHHAPNRFEADAPDLVIEGEIPKDLAGVFYRNGPEPLHPTRGDEYHWFDGDGMVYGFFIEEGRVSMRNRWVRTEKFELEKAAGERLFGVFGNPMTADPSVQGKRYNTANTNIIIHGGKLLALMEGAPPVVLDPRDLSTLGEDHYGGTISTTFSAHPKIDYATGEMINIGAMINGPMGAAEIRYDVIDRTGTLTRSQVIPVPHMSLMHTFFVTENWVVFPVLPIDTDLGRFMRGGPMTAWVNDRPSKLALMPRNGSADDLRWFEYEPRHMFHELNVWEEDGRIIADVAAANGTALFPDETGVRATHSGTRQSLRRWTIDLNANTDVIREEVLNERDLQFPRPDDRLMTRKTRHSFANINLESRDARVEGLDAALRFDTVTGTEDIYHFGKGAAAGELIFAPRLGAKTGPEGEADGYAMTLVHRANAPGSELAIFNALDIAAGPIARVLVPFRVPSGFHCNFYPADGDLYARALAH</sequence>
<dbReference type="PANTHER" id="PTHR10543:SF89">
    <property type="entry name" value="CAROTENOID 9,10(9',10')-CLEAVAGE DIOXYGENASE 1"/>
    <property type="match status" value="1"/>
</dbReference>
<comment type="similarity">
    <text evidence="1 5">Belongs to the carotenoid oxygenase family.</text>
</comment>
<proteinExistence type="inferred from homology"/>